<organism evidence="8 9">
    <name type="scientific">Henriciella pelagia</name>
    <dbReference type="NCBI Taxonomy" id="1977912"/>
    <lineage>
        <taxon>Bacteria</taxon>
        <taxon>Pseudomonadati</taxon>
        <taxon>Pseudomonadota</taxon>
        <taxon>Alphaproteobacteria</taxon>
        <taxon>Hyphomonadales</taxon>
        <taxon>Hyphomonadaceae</taxon>
        <taxon>Henriciella</taxon>
    </lineage>
</organism>
<feature type="domain" description="BPL/LPL catalytic" evidence="7">
    <location>
        <begin position="1"/>
        <end position="180"/>
    </location>
</feature>
<dbReference type="InterPro" id="IPR004143">
    <property type="entry name" value="BPL_LPL_catalytic"/>
</dbReference>
<dbReference type="SUPFAM" id="SSF55681">
    <property type="entry name" value="Class II aaRS and biotin synthetases"/>
    <property type="match status" value="1"/>
</dbReference>
<evidence type="ECO:0000256" key="1">
    <source>
        <dbReference type="ARBA" id="ARBA00022598"/>
    </source>
</evidence>
<evidence type="ECO:0000256" key="6">
    <source>
        <dbReference type="ARBA" id="ARBA00047846"/>
    </source>
</evidence>
<evidence type="ECO:0000313" key="8">
    <source>
        <dbReference type="EMBL" id="GGB59892.1"/>
    </source>
</evidence>
<keyword evidence="4" id="KW-0092">Biotin</keyword>
<dbReference type="NCBIfam" id="TIGR00121">
    <property type="entry name" value="birA_ligase"/>
    <property type="match status" value="1"/>
</dbReference>
<dbReference type="SUPFAM" id="SSF50037">
    <property type="entry name" value="C-terminal domain of transcriptional repressors"/>
    <property type="match status" value="1"/>
</dbReference>
<proteinExistence type="predicted"/>
<dbReference type="InterPro" id="IPR008988">
    <property type="entry name" value="Transcriptional_repressor_C"/>
</dbReference>
<dbReference type="RefSeq" id="WP_158084604.1">
    <property type="nucleotide sequence ID" value="NZ_BMKF01000001.1"/>
</dbReference>
<dbReference type="EMBL" id="BMKF01000001">
    <property type="protein sequence ID" value="GGB59892.1"/>
    <property type="molecule type" value="Genomic_DNA"/>
</dbReference>
<evidence type="ECO:0000256" key="5">
    <source>
        <dbReference type="ARBA" id="ARBA00024227"/>
    </source>
</evidence>
<sequence>MRPDTPVQWHASIDSTNEEARRLAQAGHYGPLWIAAREQTAGRGRLGRQWASPTGNLYCTALFLEPGGIGVATRLPFAAGLAIADVCAVVAPKAPVRLKWPNDVRVDGAKLCGILIEAGAGPGGTSWIAAGMGTNVQTAPESVGQLATCLQNLAPGTPVDADMVMEAIRPAFAKRVAQARDDFPGLLRQWEARAEGLGETVRIGKEEPALTGRFVGLEPDGGLRLELPNGSVRIIRAGDVELVREVS</sequence>
<dbReference type="PANTHER" id="PTHR12835:SF5">
    <property type="entry name" value="BIOTIN--PROTEIN LIGASE"/>
    <property type="match status" value="1"/>
</dbReference>
<gene>
    <name evidence="8" type="ORF">GCM10011503_05450</name>
</gene>
<dbReference type="GO" id="GO:0016874">
    <property type="term" value="F:ligase activity"/>
    <property type="evidence" value="ECO:0007669"/>
    <property type="project" value="UniProtKB-KW"/>
</dbReference>
<dbReference type="EC" id="6.3.4.15" evidence="5"/>
<dbReference type="Proteomes" id="UP000628854">
    <property type="component" value="Unassembled WGS sequence"/>
</dbReference>
<evidence type="ECO:0000256" key="4">
    <source>
        <dbReference type="ARBA" id="ARBA00023267"/>
    </source>
</evidence>
<dbReference type="Gene3D" id="3.30.930.10">
    <property type="entry name" value="Bira Bifunctional Protein, Domain 2"/>
    <property type="match status" value="1"/>
</dbReference>
<keyword evidence="2" id="KW-0547">Nucleotide-binding</keyword>
<keyword evidence="1 8" id="KW-0436">Ligase</keyword>
<accession>A0ABQ1J7S8</accession>
<comment type="catalytic activity">
    <reaction evidence="6">
        <text>biotin + L-lysyl-[protein] + ATP = N(6)-biotinyl-L-lysyl-[protein] + AMP + diphosphate + H(+)</text>
        <dbReference type="Rhea" id="RHEA:11756"/>
        <dbReference type="Rhea" id="RHEA-COMP:9752"/>
        <dbReference type="Rhea" id="RHEA-COMP:10505"/>
        <dbReference type="ChEBI" id="CHEBI:15378"/>
        <dbReference type="ChEBI" id="CHEBI:29969"/>
        <dbReference type="ChEBI" id="CHEBI:30616"/>
        <dbReference type="ChEBI" id="CHEBI:33019"/>
        <dbReference type="ChEBI" id="CHEBI:57586"/>
        <dbReference type="ChEBI" id="CHEBI:83144"/>
        <dbReference type="ChEBI" id="CHEBI:456215"/>
        <dbReference type="EC" id="6.3.4.15"/>
    </reaction>
</comment>
<name>A0ABQ1J7S8_9PROT</name>
<evidence type="ECO:0000256" key="3">
    <source>
        <dbReference type="ARBA" id="ARBA00022840"/>
    </source>
</evidence>
<comment type="caution">
    <text evidence="8">The sequence shown here is derived from an EMBL/GenBank/DDBJ whole genome shotgun (WGS) entry which is preliminary data.</text>
</comment>
<evidence type="ECO:0000259" key="7">
    <source>
        <dbReference type="PROSITE" id="PS51733"/>
    </source>
</evidence>
<dbReference type="Pfam" id="PF03099">
    <property type="entry name" value="BPL_LplA_LipB"/>
    <property type="match status" value="1"/>
</dbReference>
<evidence type="ECO:0000256" key="2">
    <source>
        <dbReference type="ARBA" id="ARBA00022741"/>
    </source>
</evidence>
<dbReference type="CDD" id="cd16442">
    <property type="entry name" value="BPL"/>
    <property type="match status" value="1"/>
</dbReference>
<dbReference type="Pfam" id="PF02237">
    <property type="entry name" value="BPL_C"/>
    <property type="match status" value="1"/>
</dbReference>
<dbReference type="PANTHER" id="PTHR12835">
    <property type="entry name" value="BIOTIN PROTEIN LIGASE"/>
    <property type="match status" value="1"/>
</dbReference>
<protein>
    <recommendedName>
        <fullName evidence="5">biotin--[biotin carboxyl-carrier protein] ligase</fullName>
        <ecNumber evidence="5">6.3.4.15</ecNumber>
    </recommendedName>
</protein>
<dbReference type="Gene3D" id="2.30.30.100">
    <property type="match status" value="1"/>
</dbReference>
<reference evidence="9" key="1">
    <citation type="journal article" date="2019" name="Int. J. Syst. Evol. Microbiol.">
        <title>The Global Catalogue of Microorganisms (GCM) 10K type strain sequencing project: providing services to taxonomists for standard genome sequencing and annotation.</title>
        <authorList>
            <consortium name="The Broad Institute Genomics Platform"/>
            <consortium name="The Broad Institute Genome Sequencing Center for Infectious Disease"/>
            <person name="Wu L."/>
            <person name="Ma J."/>
        </authorList>
    </citation>
    <scope>NUCLEOTIDE SEQUENCE [LARGE SCALE GENOMIC DNA]</scope>
    <source>
        <strain evidence="9">CGMCC 1.15928</strain>
    </source>
</reference>
<dbReference type="InterPro" id="IPR045864">
    <property type="entry name" value="aa-tRNA-synth_II/BPL/LPL"/>
</dbReference>
<dbReference type="InterPro" id="IPR004408">
    <property type="entry name" value="Biotin_CoA_COase_ligase"/>
</dbReference>
<evidence type="ECO:0000313" key="9">
    <source>
        <dbReference type="Proteomes" id="UP000628854"/>
    </source>
</evidence>
<dbReference type="InterPro" id="IPR003142">
    <property type="entry name" value="BPL_C"/>
</dbReference>
<keyword evidence="9" id="KW-1185">Reference proteome</keyword>
<dbReference type="PROSITE" id="PS51733">
    <property type="entry name" value="BPL_LPL_CATALYTIC"/>
    <property type="match status" value="1"/>
</dbReference>
<keyword evidence="3" id="KW-0067">ATP-binding</keyword>